<gene>
    <name evidence="2" type="ORF">SPI_09079</name>
</gene>
<dbReference type="Proteomes" id="UP000076874">
    <property type="component" value="Unassembled WGS sequence"/>
</dbReference>
<evidence type="ECO:0000313" key="2">
    <source>
        <dbReference type="EMBL" id="OAA54145.1"/>
    </source>
</evidence>
<keyword evidence="3" id="KW-1185">Reference proteome</keyword>
<dbReference type="AlphaFoldDB" id="A0A162I9N8"/>
<evidence type="ECO:0000313" key="3">
    <source>
        <dbReference type="Proteomes" id="UP000076874"/>
    </source>
</evidence>
<dbReference type="PANTHER" id="PTHR21310">
    <property type="entry name" value="AMINOGLYCOSIDE PHOSPHOTRANSFERASE-RELATED-RELATED"/>
    <property type="match status" value="1"/>
</dbReference>
<organism evidence="2 3">
    <name type="scientific">Niveomyces insectorum RCEF 264</name>
    <dbReference type="NCBI Taxonomy" id="1081102"/>
    <lineage>
        <taxon>Eukaryota</taxon>
        <taxon>Fungi</taxon>
        <taxon>Dikarya</taxon>
        <taxon>Ascomycota</taxon>
        <taxon>Pezizomycotina</taxon>
        <taxon>Sordariomycetes</taxon>
        <taxon>Hypocreomycetidae</taxon>
        <taxon>Hypocreales</taxon>
        <taxon>Cordycipitaceae</taxon>
        <taxon>Niveomyces</taxon>
    </lineage>
</organism>
<proteinExistence type="predicted"/>
<dbReference type="Pfam" id="PF01636">
    <property type="entry name" value="APH"/>
    <property type="match status" value="1"/>
</dbReference>
<dbReference type="Gene3D" id="3.30.200.20">
    <property type="entry name" value="Phosphorylase Kinase, domain 1"/>
    <property type="match status" value="1"/>
</dbReference>
<comment type="caution">
    <text evidence="2">The sequence shown here is derived from an EMBL/GenBank/DDBJ whole genome shotgun (WGS) entry which is preliminary data.</text>
</comment>
<sequence length="499" mass="56989">MSRDSTLKSVWFTCGSDDLINDAGIDEFAAWKAKTLAPPRIQELEQFVGNAMGHGGTATYVDEASGSYNIVLRFRLRPLDGAGAGVQGQQVALRIPMPGHTAAVLMPEKVENEVAWMQYFEEHAIAKVPHVHHWGASAENEIGHPFILMDYVDGERLSDCLLRWVQSTDRADKKRWRTAYEQLAALYLSLDRHRFDKIGSVAKTASGDWAITRRPLTHDMHTLLIWVPGAPRDAWPAGPLRSVAEYKSLVNTLQQTFQDGMRSINIPGQWCWDVAKTYHHRLQRGAAIDMHRAMKTARGRILSRSAYAHPACQSLFDSSRDSGTEKGTAQFKIFNPDLCARNILVDPDTAHITALIDLEFTNAMPAALADDPPLYLLPFPFVYFLKEKTYAEWWTRYKPGLDAFLIILEDLGKKQQQEHQTRETPLSKRMRDSIESMQWLINYGYNWMEIADMIYWDQRHLFPPVDEARLETIIQEYQAHTKNQIALYEEARTALEKKE</sequence>
<dbReference type="InterPro" id="IPR051678">
    <property type="entry name" value="AGP_Transferase"/>
</dbReference>
<protein>
    <submittedName>
        <fullName evidence="2">Protein kinase-like domain protein</fullName>
    </submittedName>
</protein>
<dbReference type="GO" id="GO:0016301">
    <property type="term" value="F:kinase activity"/>
    <property type="evidence" value="ECO:0007669"/>
    <property type="project" value="UniProtKB-KW"/>
</dbReference>
<reference evidence="2 3" key="1">
    <citation type="journal article" date="2016" name="Genome Biol. Evol.">
        <title>Divergent and convergent evolution of fungal pathogenicity.</title>
        <authorList>
            <person name="Shang Y."/>
            <person name="Xiao G."/>
            <person name="Zheng P."/>
            <person name="Cen K."/>
            <person name="Zhan S."/>
            <person name="Wang C."/>
        </authorList>
    </citation>
    <scope>NUCLEOTIDE SEQUENCE [LARGE SCALE GENOMIC DNA]</scope>
    <source>
        <strain evidence="2 3">RCEF 264</strain>
    </source>
</reference>
<dbReference type="PANTHER" id="PTHR21310:SF37">
    <property type="entry name" value="AMINOGLYCOSIDE PHOSPHOTRANSFERASE DOMAIN-CONTAINING PROTEIN"/>
    <property type="match status" value="1"/>
</dbReference>
<evidence type="ECO:0000259" key="1">
    <source>
        <dbReference type="Pfam" id="PF01636"/>
    </source>
</evidence>
<feature type="domain" description="Aminoglycoside phosphotransferase" evidence="1">
    <location>
        <begin position="107"/>
        <end position="186"/>
    </location>
</feature>
<dbReference type="OrthoDB" id="4867133at2759"/>
<dbReference type="InterPro" id="IPR011009">
    <property type="entry name" value="Kinase-like_dom_sf"/>
</dbReference>
<dbReference type="InterPro" id="IPR002575">
    <property type="entry name" value="Aminoglycoside_PTrfase"/>
</dbReference>
<dbReference type="EMBL" id="AZHD01000025">
    <property type="protein sequence ID" value="OAA54145.1"/>
    <property type="molecule type" value="Genomic_DNA"/>
</dbReference>
<dbReference type="SUPFAM" id="SSF56112">
    <property type="entry name" value="Protein kinase-like (PK-like)"/>
    <property type="match status" value="1"/>
</dbReference>
<keyword evidence="2" id="KW-0808">Transferase</keyword>
<name>A0A162I9N8_9HYPO</name>
<accession>A0A162I9N8</accession>
<keyword evidence="2" id="KW-0418">Kinase</keyword>